<sequence>MVIIEIIFAIFSGISQLAQIVLVIVILRHKELRSGSFYILNVALACTDIGTILSHYLFQRFPQMGILIDEFYLHSGSHSVYAEICTNGFSFFKALQKYFLVAIGVNRFMAIVLPHIYEWWTPRNTVTVIFAVALISALPHAVIAFITRSYYMPNGNGGLQCLMDSTEVFAIHMDYMIYQPAFAAVVLLTMNAAIFVVLINNRKKIKASQQDNLKRHLVEIKLVLVVAVHVVLLLADCVVGIYTFLKMRPEMMMFIFIIQDVLCGCNPYLLLLFSSDIRRRVFGFMKAFKTHDTMMVATVSTIQTKPSHSR</sequence>
<feature type="domain" description="G-protein coupled receptors family 1 profile" evidence="6">
    <location>
        <begin position="18"/>
        <end position="270"/>
    </location>
</feature>
<dbReference type="GO" id="GO:0016020">
    <property type="term" value="C:membrane"/>
    <property type="evidence" value="ECO:0007669"/>
    <property type="project" value="UniProtKB-SubCell"/>
</dbReference>
<evidence type="ECO:0000256" key="1">
    <source>
        <dbReference type="ARBA" id="ARBA00004370"/>
    </source>
</evidence>
<dbReference type="EMBL" id="JAUCMV010000003">
    <property type="protein sequence ID" value="KAK0412218.1"/>
    <property type="molecule type" value="Genomic_DNA"/>
</dbReference>
<keyword evidence="3 5" id="KW-1133">Transmembrane helix</keyword>
<feature type="transmembrane region" description="Helical" evidence="5">
    <location>
        <begin position="124"/>
        <end position="146"/>
    </location>
</feature>
<comment type="subcellular location">
    <subcellularLocation>
        <location evidence="1">Membrane</location>
    </subcellularLocation>
</comment>
<proteinExistence type="predicted"/>
<feature type="transmembrane region" description="Helical" evidence="5">
    <location>
        <begin position="98"/>
        <end position="117"/>
    </location>
</feature>
<dbReference type="InterPro" id="IPR017452">
    <property type="entry name" value="GPCR_Rhodpsn_7TM"/>
</dbReference>
<dbReference type="SUPFAM" id="SSF81321">
    <property type="entry name" value="Family A G protein-coupled receptor-like"/>
    <property type="match status" value="1"/>
</dbReference>
<feature type="transmembrane region" description="Helical" evidence="5">
    <location>
        <begin position="39"/>
        <end position="58"/>
    </location>
</feature>
<keyword evidence="4 5" id="KW-0472">Membrane</keyword>
<evidence type="ECO:0000313" key="7">
    <source>
        <dbReference type="EMBL" id="KAK0412218.1"/>
    </source>
</evidence>
<organism evidence="7 8">
    <name type="scientific">Steinernema hermaphroditum</name>
    <dbReference type="NCBI Taxonomy" id="289476"/>
    <lineage>
        <taxon>Eukaryota</taxon>
        <taxon>Metazoa</taxon>
        <taxon>Ecdysozoa</taxon>
        <taxon>Nematoda</taxon>
        <taxon>Chromadorea</taxon>
        <taxon>Rhabditida</taxon>
        <taxon>Tylenchina</taxon>
        <taxon>Panagrolaimomorpha</taxon>
        <taxon>Strongyloidoidea</taxon>
        <taxon>Steinernematidae</taxon>
        <taxon>Steinernema</taxon>
    </lineage>
</organism>
<evidence type="ECO:0000313" key="8">
    <source>
        <dbReference type="Proteomes" id="UP001175271"/>
    </source>
</evidence>
<feature type="transmembrane region" description="Helical" evidence="5">
    <location>
        <begin position="177"/>
        <end position="199"/>
    </location>
</feature>
<feature type="transmembrane region" description="Helical" evidence="5">
    <location>
        <begin position="6"/>
        <end position="27"/>
    </location>
</feature>
<dbReference type="PANTHER" id="PTHR31748">
    <property type="entry name" value="SERPENTINE RECEPTOR, CLASS V"/>
    <property type="match status" value="1"/>
</dbReference>
<dbReference type="Proteomes" id="UP001175271">
    <property type="component" value="Unassembled WGS sequence"/>
</dbReference>
<evidence type="ECO:0000256" key="4">
    <source>
        <dbReference type="ARBA" id="ARBA00023136"/>
    </source>
</evidence>
<dbReference type="Gene3D" id="1.20.1070.10">
    <property type="entry name" value="Rhodopsin 7-helix transmembrane proteins"/>
    <property type="match status" value="1"/>
</dbReference>
<reference evidence="7" key="1">
    <citation type="submission" date="2023-06" db="EMBL/GenBank/DDBJ databases">
        <title>Genomic analysis of the entomopathogenic nematode Steinernema hermaphroditum.</title>
        <authorList>
            <person name="Schwarz E.M."/>
            <person name="Heppert J.K."/>
            <person name="Baniya A."/>
            <person name="Schwartz H.T."/>
            <person name="Tan C.-H."/>
            <person name="Antoshechkin I."/>
            <person name="Sternberg P.W."/>
            <person name="Goodrich-Blair H."/>
            <person name="Dillman A.R."/>
        </authorList>
    </citation>
    <scope>NUCLEOTIDE SEQUENCE</scope>
    <source>
        <strain evidence="7">PS9179</strain>
        <tissue evidence="7">Whole animal</tissue>
    </source>
</reference>
<feature type="transmembrane region" description="Helical" evidence="5">
    <location>
        <begin position="251"/>
        <end position="273"/>
    </location>
</feature>
<dbReference type="PROSITE" id="PS50262">
    <property type="entry name" value="G_PROTEIN_RECEP_F1_2"/>
    <property type="match status" value="1"/>
</dbReference>
<evidence type="ECO:0000256" key="3">
    <source>
        <dbReference type="ARBA" id="ARBA00022989"/>
    </source>
</evidence>
<accession>A0AA39LWJ2</accession>
<keyword evidence="8" id="KW-1185">Reference proteome</keyword>
<evidence type="ECO:0000256" key="2">
    <source>
        <dbReference type="ARBA" id="ARBA00022692"/>
    </source>
</evidence>
<comment type="caution">
    <text evidence="7">The sequence shown here is derived from an EMBL/GenBank/DDBJ whole genome shotgun (WGS) entry which is preliminary data.</text>
</comment>
<dbReference type="InterPro" id="IPR019426">
    <property type="entry name" value="7TM_GPCR_serpentine_rcpt_Srv"/>
</dbReference>
<protein>
    <recommendedName>
        <fullName evidence="6">G-protein coupled receptors family 1 profile domain-containing protein</fullName>
    </recommendedName>
</protein>
<name>A0AA39LWJ2_9BILA</name>
<keyword evidence="2 5" id="KW-0812">Transmembrane</keyword>
<evidence type="ECO:0000256" key="5">
    <source>
        <dbReference type="SAM" id="Phobius"/>
    </source>
</evidence>
<evidence type="ECO:0000259" key="6">
    <source>
        <dbReference type="PROSITE" id="PS50262"/>
    </source>
</evidence>
<gene>
    <name evidence="7" type="ORF">QR680_006095</name>
</gene>
<dbReference type="AlphaFoldDB" id="A0AA39LWJ2"/>
<feature type="transmembrane region" description="Helical" evidence="5">
    <location>
        <begin position="220"/>
        <end position="245"/>
    </location>
</feature>
<dbReference type="Pfam" id="PF10323">
    <property type="entry name" value="7TM_GPCR_Srv"/>
    <property type="match status" value="1"/>
</dbReference>
<dbReference type="PANTHER" id="PTHR31748:SF1">
    <property type="entry name" value="SERPENTINE RECEPTOR, CLASS V"/>
    <property type="match status" value="1"/>
</dbReference>